<evidence type="ECO:0000313" key="2">
    <source>
        <dbReference type="Proteomes" id="UP000309997"/>
    </source>
</evidence>
<keyword evidence="2" id="KW-1185">Reference proteome</keyword>
<comment type="caution">
    <text evidence="1">The sequence shown here is derived from an EMBL/GenBank/DDBJ whole genome shotgun (WGS) entry which is preliminary data.</text>
</comment>
<evidence type="ECO:0000313" key="1">
    <source>
        <dbReference type="EMBL" id="KAL3611785.1"/>
    </source>
</evidence>
<accession>A0ACC4D3R0</accession>
<protein>
    <submittedName>
        <fullName evidence="1">Uncharacterized protein</fullName>
    </submittedName>
</protein>
<organism evidence="1 2">
    <name type="scientific">Populus alba</name>
    <name type="common">White poplar</name>
    <dbReference type="NCBI Taxonomy" id="43335"/>
    <lineage>
        <taxon>Eukaryota</taxon>
        <taxon>Viridiplantae</taxon>
        <taxon>Streptophyta</taxon>
        <taxon>Embryophyta</taxon>
        <taxon>Tracheophyta</taxon>
        <taxon>Spermatophyta</taxon>
        <taxon>Magnoliopsida</taxon>
        <taxon>eudicotyledons</taxon>
        <taxon>Gunneridae</taxon>
        <taxon>Pentapetalae</taxon>
        <taxon>rosids</taxon>
        <taxon>fabids</taxon>
        <taxon>Malpighiales</taxon>
        <taxon>Salicaceae</taxon>
        <taxon>Saliceae</taxon>
        <taxon>Populus</taxon>
    </lineage>
</organism>
<gene>
    <name evidence="1" type="ORF">D5086_002805</name>
</gene>
<proteinExistence type="predicted"/>
<dbReference type="EMBL" id="RCHU02000001">
    <property type="protein sequence ID" value="KAL3611785.1"/>
    <property type="molecule type" value="Genomic_DNA"/>
</dbReference>
<name>A0ACC4D3R0_POPAL</name>
<sequence>MTMLNTIESLSSPLLGGILNPSLKSWDLVLAWFVQSLTLKTTSLCGIQLQETPKELPNELKVEVLTLKSNMWRTIQDLESSVAIQGAGTYAKGVLSWLAQKESVPNKKLVTVSSICYTEGQCFDGGDIVLYNSENEAASVVSEMQVLADGYLLEVACIGQHKMKTTNKTEVTMRRLPELPSEIKSDVLLKLPVMSLL</sequence>
<reference evidence="1 2" key="1">
    <citation type="journal article" date="2024" name="Plant Biotechnol. J.">
        <title>Genome and CRISPR/Cas9 system of a widespread forest tree (Populus alba) in the world.</title>
        <authorList>
            <person name="Liu Y.J."/>
            <person name="Jiang P.F."/>
            <person name="Han X.M."/>
            <person name="Li X.Y."/>
            <person name="Wang H.M."/>
            <person name="Wang Y.J."/>
            <person name="Wang X.X."/>
            <person name="Zeng Q.Y."/>
        </authorList>
    </citation>
    <scope>NUCLEOTIDE SEQUENCE [LARGE SCALE GENOMIC DNA]</scope>
    <source>
        <strain evidence="2">cv. PAL-ZL1</strain>
    </source>
</reference>
<dbReference type="Proteomes" id="UP000309997">
    <property type="component" value="Unassembled WGS sequence"/>
</dbReference>